<evidence type="ECO:0000256" key="1">
    <source>
        <dbReference type="SAM" id="Phobius"/>
    </source>
</evidence>
<reference evidence="2 3" key="1">
    <citation type="journal article" date="2023" name="Commun. Biol.">
        <title>Genome analysis of Parmales, the sister group of diatoms, reveals the evolutionary specialization of diatoms from phago-mixotrophs to photoautotrophs.</title>
        <authorList>
            <person name="Ban H."/>
            <person name="Sato S."/>
            <person name="Yoshikawa S."/>
            <person name="Yamada K."/>
            <person name="Nakamura Y."/>
            <person name="Ichinomiya M."/>
            <person name="Sato N."/>
            <person name="Blanc-Mathieu R."/>
            <person name="Endo H."/>
            <person name="Kuwata A."/>
            <person name="Ogata H."/>
        </authorList>
    </citation>
    <scope>NUCLEOTIDE SEQUENCE [LARGE SCALE GENOMIC DNA]</scope>
</reference>
<gene>
    <name evidence="2" type="ORF">TeGR_g9545</name>
</gene>
<dbReference type="EMBL" id="BRYB01000585">
    <property type="protein sequence ID" value="GMI33380.1"/>
    <property type="molecule type" value="Genomic_DNA"/>
</dbReference>
<proteinExistence type="predicted"/>
<dbReference type="PANTHER" id="PTHR19991:SF2">
    <property type="entry name" value="GH08893P"/>
    <property type="match status" value="1"/>
</dbReference>
<organism evidence="2 3">
    <name type="scientific">Tetraparma gracilis</name>
    <dbReference type="NCBI Taxonomy" id="2962635"/>
    <lineage>
        <taxon>Eukaryota</taxon>
        <taxon>Sar</taxon>
        <taxon>Stramenopiles</taxon>
        <taxon>Ochrophyta</taxon>
        <taxon>Bolidophyceae</taxon>
        <taxon>Parmales</taxon>
        <taxon>Triparmaceae</taxon>
        <taxon>Tetraparma</taxon>
    </lineage>
</organism>
<evidence type="ECO:0000313" key="2">
    <source>
        <dbReference type="EMBL" id="GMI33380.1"/>
    </source>
</evidence>
<keyword evidence="1" id="KW-1133">Transmembrane helix</keyword>
<dbReference type="PANTHER" id="PTHR19991">
    <property type="entry name" value="L 2 01289"/>
    <property type="match status" value="1"/>
</dbReference>
<feature type="transmembrane region" description="Helical" evidence="1">
    <location>
        <begin position="140"/>
        <end position="158"/>
    </location>
</feature>
<evidence type="ECO:0000313" key="3">
    <source>
        <dbReference type="Proteomes" id="UP001165060"/>
    </source>
</evidence>
<protein>
    <submittedName>
        <fullName evidence="2">Uncharacterized protein</fullName>
    </submittedName>
</protein>
<dbReference type="Proteomes" id="UP001165060">
    <property type="component" value="Unassembled WGS sequence"/>
</dbReference>
<comment type="caution">
    <text evidence="2">The sequence shown here is derived from an EMBL/GenBank/DDBJ whole genome shotgun (WGS) entry which is preliminary data.</text>
</comment>
<name>A0ABQ6MVF7_9STRA</name>
<keyword evidence="3" id="KW-1185">Reference proteome</keyword>
<keyword evidence="1" id="KW-0472">Membrane</keyword>
<keyword evidence="1" id="KW-0812">Transmembrane</keyword>
<sequence>MTDETFEHLTQATTGSTTGNYLVYFHPARPSPLLLQTLSSLFSDEALDLPSLGVVLASLSTTSSPLTASRFSPALAPGLPALLFLARGRLYQHDVPTDEASTTSLAAFLAGGYLSTSSLPIPPPPSFLAALLKERVPPHVLGGGVAAVLLLLVGAGATRGGKRKSS</sequence>
<accession>A0ABQ6MVF7</accession>